<feature type="domain" description="YqbQ/XkdQ" evidence="1">
    <location>
        <begin position="22"/>
        <end position="317"/>
    </location>
</feature>
<dbReference type="EMBL" id="JAUSTT010000001">
    <property type="protein sequence ID" value="MDQ0174373.1"/>
    <property type="molecule type" value="Genomic_DNA"/>
</dbReference>
<name>A0ABT9WM53_9BACI</name>
<proteinExistence type="predicted"/>
<evidence type="ECO:0000259" key="1">
    <source>
        <dbReference type="Pfam" id="PF24032"/>
    </source>
</evidence>
<dbReference type="Proteomes" id="UP001223586">
    <property type="component" value="Unassembled WGS sequence"/>
</dbReference>
<accession>A0ABT9WM53</accession>
<sequence>MRVIYFHNGKIYTLDGLVKSVNISGDIAKEARTCNVSLNNTQDGRKKLYPFENGGEIRVLYEKSEVFRGIVFQTDINEKGEQSLTAYDSNVYLSKNSDTVKFTNKKASQILSELCSKYGIKTGKIADTGYVFKRFIQRGKTLYDIVVLALTETRKKNGRRFMLRNTEGALELIEVLTKDTRIVIESGRNLTNATFSESIEDRRTQVKLTGGDEKKPAVTAVVKSDAGIAKYGIMQHYEHNGEVKDANKLNQLATQLLAELNKTQQDFDVSALGDIRIKSGESIVVRDSVTGLSGAFFVSNDSHKFEANNVYTMSLKLSRTLDLAEIDGEVDEDAEKPKRGR</sequence>
<evidence type="ECO:0000313" key="3">
    <source>
        <dbReference type="Proteomes" id="UP001223586"/>
    </source>
</evidence>
<dbReference type="SUPFAM" id="SSF69279">
    <property type="entry name" value="Phage tail proteins"/>
    <property type="match status" value="1"/>
</dbReference>
<dbReference type="RefSeq" id="WP_307225786.1">
    <property type="nucleotide sequence ID" value="NZ_JAUSTT010000001.1"/>
</dbReference>
<protein>
    <recommendedName>
        <fullName evidence="1">YqbQ/XkdQ domain-containing protein</fullName>
    </recommendedName>
</protein>
<organism evidence="2 3">
    <name type="scientific">Bacillus chungangensis</name>
    <dbReference type="NCBI Taxonomy" id="587633"/>
    <lineage>
        <taxon>Bacteria</taxon>
        <taxon>Bacillati</taxon>
        <taxon>Bacillota</taxon>
        <taxon>Bacilli</taxon>
        <taxon>Bacillales</taxon>
        <taxon>Bacillaceae</taxon>
        <taxon>Bacillus</taxon>
    </lineage>
</organism>
<dbReference type="InterPro" id="IPR056937">
    <property type="entry name" value="YqbQ/XkdQ"/>
</dbReference>
<comment type="caution">
    <text evidence="2">The sequence shown here is derived from an EMBL/GenBank/DDBJ whole genome shotgun (WGS) entry which is preliminary data.</text>
</comment>
<dbReference type="Pfam" id="PF24032">
    <property type="entry name" value="YQBQ"/>
    <property type="match status" value="1"/>
</dbReference>
<reference evidence="2 3" key="1">
    <citation type="submission" date="2023-07" db="EMBL/GenBank/DDBJ databases">
        <title>Genomic Encyclopedia of Type Strains, Phase IV (KMG-IV): sequencing the most valuable type-strain genomes for metagenomic binning, comparative biology and taxonomic classification.</title>
        <authorList>
            <person name="Goeker M."/>
        </authorList>
    </citation>
    <scope>NUCLEOTIDE SEQUENCE [LARGE SCALE GENOMIC DNA]</scope>
    <source>
        <strain evidence="2 3">DSM 23837</strain>
    </source>
</reference>
<keyword evidence="3" id="KW-1185">Reference proteome</keyword>
<evidence type="ECO:0000313" key="2">
    <source>
        <dbReference type="EMBL" id="MDQ0174373.1"/>
    </source>
</evidence>
<gene>
    <name evidence="2" type="ORF">J2S08_000204</name>
</gene>